<dbReference type="PIRSF" id="PIRSF000524">
    <property type="entry name" value="SPT"/>
    <property type="match status" value="1"/>
</dbReference>
<dbReference type="InterPro" id="IPR015422">
    <property type="entry name" value="PyrdxlP-dep_Trfase_small"/>
</dbReference>
<evidence type="ECO:0000256" key="8">
    <source>
        <dbReference type="RuleBase" id="RU004075"/>
    </source>
</evidence>
<dbReference type="RefSeq" id="WP_134752415.1">
    <property type="nucleotide sequence ID" value="NZ_CP038149.1"/>
</dbReference>
<dbReference type="FunFam" id="3.40.640.10:FF:000054">
    <property type="entry name" value="Serine--glyoxylate aminotransferase"/>
    <property type="match status" value="1"/>
</dbReference>
<dbReference type="GO" id="GO:0019265">
    <property type="term" value="P:glycine biosynthetic process, by transamination of glyoxylate"/>
    <property type="evidence" value="ECO:0007669"/>
    <property type="project" value="TreeGrafter"/>
</dbReference>
<protein>
    <submittedName>
        <fullName evidence="12">Aminotransferase class V-fold PLP-dependent enzyme</fullName>
    </submittedName>
</protein>
<evidence type="ECO:0000256" key="5">
    <source>
        <dbReference type="ARBA" id="ARBA00022898"/>
    </source>
</evidence>
<evidence type="ECO:0000313" key="13">
    <source>
        <dbReference type="Proteomes" id="UP000295727"/>
    </source>
</evidence>
<feature type="binding site" evidence="6">
    <location>
        <position position="350"/>
    </location>
    <ligand>
        <name>substrate</name>
    </ligand>
</feature>
<evidence type="ECO:0000256" key="7">
    <source>
        <dbReference type="PIRSR" id="PIRSR000524-50"/>
    </source>
</evidence>
<feature type="modified residue" description="N6-(pyridoxal phosphate)lysine" evidence="7">
    <location>
        <position position="204"/>
    </location>
</feature>
<keyword evidence="4 12" id="KW-0808">Transferase</keyword>
<evidence type="ECO:0000256" key="6">
    <source>
        <dbReference type="PIRSR" id="PIRSR000524-1"/>
    </source>
</evidence>
<evidence type="ECO:0000256" key="9">
    <source>
        <dbReference type="RuleBase" id="RU004504"/>
    </source>
</evidence>
<keyword evidence="13" id="KW-1185">Reference proteome</keyword>
<organism evidence="12 13">
    <name type="scientific">Paraburkholderia pallida</name>
    <dbReference type="NCBI Taxonomy" id="2547399"/>
    <lineage>
        <taxon>Bacteria</taxon>
        <taxon>Pseudomonadati</taxon>
        <taxon>Pseudomonadota</taxon>
        <taxon>Betaproteobacteria</taxon>
        <taxon>Burkholderiales</taxon>
        <taxon>Burkholderiaceae</taxon>
        <taxon>Paraburkholderia</taxon>
    </lineage>
</organism>
<dbReference type="PANTHER" id="PTHR21152">
    <property type="entry name" value="AMINOTRANSFERASE CLASS V"/>
    <property type="match status" value="1"/>
</dbReference>
<dbReference type="AlphaFoldDB" id="A0A4P7CZL1"/>
<dbReference type="InterPro" id="IPR024169">
    <property type="entry name" value="SP_NH2Trfase/AEP_transaminase"/>
</dbReference>
<evidence type="ECO:0000256" key="4">
    <source>
        <dbReference type="ARBA" id="ARBA00022679"/>
    </source>
</evidence>
<evidence type="ECO:0000256" key="1">
    <source>
        <dbReference type="ARBA" id="ARBA00001933"/>
    </source>
</evidence>
<feature type="compositionally biased region" description="Basic and acidic residues" evidence="10">
    <location>
        <begin position="394"/>
        <end position="407"/>
    </location>
</feature>
<dbReference type="OrthoDB" id="9766472at2"/>
<dbReference type="PROSITE" id="PS00595">
    <property type="entry name" value="AA_TRANSFER_CLASS_5"/>
    <property type="match status" value="1"/>
</dbReference>
<gene>
    <name evidence="12" type="ORF">E1956_20545</name>
</gene>
<dbReference type="Gene3D" id="3.40.640.10">
    <property type="entry name" value="Type I PLP-dependent aspartate aminotransferase-like (Major domain)"/>
    <property type="match status" value="1"/>
</dbReference>
<keyword evidence="3 12" id="KW-0032">Aminotransferase</keyword>
<evidence type="ECO:0000256" key="10">
    <source>
        <dbReference type="SAM" id="MobiDB-lite"/>
    </source>
</evidence>
<evidence type="ECO:0000256" key="3">
    <source>
        <dbReference type="ARBA" id="ARBA00022576"/>
    </source>
</evidence>
<comment type="cofactor">
    <cofactor evidence="1 7 9">
        <name>pyridoxal 5'-phosphate</name>
        <dbReference type="ChEBI" id="CHEBI:597326"/>
    </cofactor>
</comment>
<dbReference type="InterPro" id="IPR015424">
    <property type="entry name" value="PyrdxlP-dep_Trfase"/>
</dbReference>
<evidence type="ECO:0000256" key="2">
    <source>
        <dbReference type="ARBA" id="ARBA00009236"/>
    </source>
</evidence>
<dbReference type="GO" id="GO:0008453">
    <property type="term" value="F:alanine-glyoxylate transaminase activity"/>
    <property type="evidence" value="ECO:0007669"/>
    <property type="project" value="TreeGrafter"/>
</dbReference>
<comment type="similarity">
    <text evidence="2 8">Belongs to the class-V pyridoxal-phosphate-dependent aminotransferase family.</text>
</comment>
<dbReference type="EMBL" id="CP038149">
    <property type="protein sequence ID" value="QBQ99561.1"/>
    <property type="molecule type" value="Genomic_DNA"/>
</dbReference>
<dbReference type="Gene3D" id="3.90.1150.10">
    <property type="entry name" value="Aspartate Aminotransferase, domain 1"/>
    <property type="match status" value="1"/>
</dbReference>
<name>A0A4P7CZL1_9BURK</name>
<dbReference type="InterPro" id="IPR000192">
    <property type="entry name" value="Aminotrans_V_dom"/>
</dbReference>
<dbReference type="GO" id="GO:0004760">
    <property type="term" value="F:L-serine-pyruvate transaminase activity"/>
    <property type="evidence" value="ECO:0007669"/>
    <property type="project" value="TreeGrafter"/>
</dbReference>
<dbReference type="FunFam" id="3.90.1150.10:FF:000031">
    <property type="entry name" value="Serine--glyoxylate aminotransferase"/>
    <property type="match status" value="1"/>
</dbReference>
<dbReference type="InterPro" id="IPR015421">
    <property type="entry name" value="PyrdxlP-dep_Trfase_major"/>
</dbReference>
<sequence>MSNITGTRIPGRNILAVPGPTNIPDAVLRAMVVSMEDHRSTRFPELANGVLSDLKRLYKTTSGQPFIFPSSGTGAWEAALTNTLSPGDRVLVARFGQFSHLWADMAKRLGFEVEIVDVDWGEGVPVERIEEVLKADKKHQIKGILACHNETATGVTSDIGALRHAMDNAHHPALLFVDGVSSIGCIDFRMDDWRVDLAVTGSQKGLMLPAGLGILCVSPKALKAMEHAQSKRCYFDLGDMIKANATGYFPYTPALSLLYGLRAALDLIFQEGLENVFARHHYLAQGVRAAVTEGWGLELCAKAPKWHSDTVSAIVVPQGFNAANVIDVAFRRYNLALGAGLSKVAGKVFRIGHLGDLNELMLTSAIAGAEMAMLDVGIDVRPGSGTGAATQYWRTHDPRKARTEDAQHTQPVEPLRRVAAA</sequence>
<evidence type="ECO:0000259" key="11">
    <source>
        <dbReference type="Pfam" id="PF00266"/>
    </source>
</evidence>
<dbReference type="KEGG" id="ppai:E1956_20545"/>
<proteinExistence type="inferred from homology"/>
<dbReference type="SUPFAM" id="SSF53383">
    <property type="entry name" value="PLP-dependent transferases"/>
    <property type="match status" value="1"/>
</dbReference>
<dbReference type="PANTHER" id="PTHR21152:SF24">
    <property type="entry name" value="ALANINE--GLYOXYLATE AMINOTRANSFERASE 1"/>
    <property type="match status" value="1"/>
</dbReference>
<dbReference type="Proteomes" id="UP000295727">
    <property type="component" value="Chromosome 2"/>
</dbReference>
<feature type="domain" description="Aminotransferase class V" evidence="11">
    <location>
        <begin position="30"/>
        <end position="340"/>
    </location>
</feature>
<feature type="region of interest" description="Disordered" evidence="10">
    <location>
        <begin position="387"/>
        <end position="421"/>
    </location>
</feature>
<dbReference type="InterPro" id="IPR020578">
    <property type="entry name" value="Aminotrans_V_PyrdxlP_BS"/>
</dbReference>
<keyword evidence="5 7" id="KW-0663">Pyridoxal phosphate</keyword>
<reference evidence="12 13" key="1">
    <citation type="submission" date="2019-03" db="EMBL/GenBank/DDBJ databases">
        <title>Paraburkholderia sp. 7MH5, isolated from subtropical forest soil.</title>
        <authorList>
            <person name="Gao Z.-H."/>
            <person name="Qiu L.-H."/>
        </authorList>
    </citation>
    <scope>NUCLEOTIDE SEQUENCE [LARGE SCALE GENOMIC DNA]</scope>
    <source>
        <strain evidence="12 13">7MH5</strain>
    </source>
</reference>
<evidence type="ECO:0000313" key="12">
    <source>
        <dbReference type="EMBL" id="QBQ99561.1"/>
    </source>
</evidence>
<dbReference type="Pfam" id="PF00266">
    <property type="entry name" value="Aminotran_5"/>
    <property type="match status" value="1"/>
</dbReference>
<dbReference type="CDD" id="cd06451">
    <property type="entry name" value="AGAT_like"/>
    <property type="match status" value="1"/>
</dbReference>
<accession>A0A4P7CZL1</accession>